<dbReference type="EMBL" id="AJFE02098978">
    <property type="status" value="NOT_ANNOTATED_CDS"/>
    <property type="molecule type" value="Genomic_DNA"/>
</dbReference>
<reference evidence="1" key="2">
    <citation type="submission" date="2025-08" db="UniProtKB">
        <authorList>
            <consortium name="Ensembl"/>
        </authorList>
    </citation>
    <scope>IDENTIFICATION</scope>
</reference>
<reference evidence="1" key="3">
    <citation type="submission" date="2025-09" db="UniProtKB">
        <authorList>
            <consortium name="Ensembl"/>
        </authorList>
    </citation>
    <scope>IDENTIFICATION</scope>
</reference>
<accession>A0A2R9ALF0</accession>
<dbReference type="EMBL" id="AJFE02098983">
    <property type="status" value="NOT_ANNOTATED_CDS"/>
    <property type="molecule type" value="Genomic_DNA"/>
</dbReference>
<reference evidence="1 2" key="1">
    <citation type="journal article" date="2012" name="Nature">
        <title>The bonobo genome compared with the chimpanzee and human genomes.</title>
        <authorList>
            <person name="Prufer K."/>
            <person name="Munch K."/>
            <person name="Hellmann I."/>
            <person name="Akagi K."/>
            <person name="Miller J.R."/>
            <person name="Walenz B."/>
            <person name="Koren S."/>
            <person name="Sutton G."/>
            <person name="Kodira C."/>
            <person name="Winer R."/>
            <person name="Knight J.R."/>
            <person name="Mullikin J.C."/>
            <person name="Meader S.J."/>
            <person name="Ponting C.P."/>
            <person name="Lunter G."/>
            <person name="Higashino S."/>
            <person name="Hobolth A."/>
            <person name="Dutheil J."/>
            <person name="Karakoc E."/>
            <person name="Alkan C."/>
            <person name="Sajjadian S."/>
            <person name="Catacchio C.R."/>
            <person name="Ventura M."/>
            <person name="Marques-Bonet T."/>
            <person name="Eichler E.E."/>
            <person name="Andre C."/>
            <person name="Atencia R."/>
            <person name="Mugisha L."/>
            <person name="Junhold J."/>
            <person name="Patterson N."/>
            <person name="Siebauer M."/>
            <person name="Good J.M."/>
            <person name="Fischer A."/>
            <person name="Ptak S.E."/>
            <person name="Lachmann M."/>
            <person name="Symer D.E."/>
            <person name="Mailund T."/>
            <person name="Schierup M.H."/>
            <person name="Andres A.M."/>
            <person name="Kelso J."/>
            <person name="Paabo S."/>
        </authorList>
    </citation>
    <scope>NUCLEOTIDE SEQUENCE [LARGE SCALE GENOMIC DNA]</scope>
</reference>
<dbReference type="EMBL" id="AJFE02098980">
    <property type="status" value="NOT_ANNOTATED_CDS"/>
    <property type="molecule type" value="Genomic_DNA"/>
</dbReference>
<gene>
    <name evidence="1" type="primary">HERC2</name>
</gene>
<dbReference type="Ensembl" id="ENSPPAT00000040679.1">
    <property type="protein sequence ID" value="ENSPPAP00000017958.1"/>
    <property type="gene ID" value="ENSPPAG00000031770.1"/>
</dbReference>
<dbReference type="EMBL" id="AJFE02098975">
    <property type="status" value="NOT_ANNOTATED_CDS"/>
    <property type="molecule type" value="Genomic_DNA"/>
</dbReference>
<dbReference type="Proteomes" id="UP000240080">
    <property type="component" value="Chromosome 15"/>
</dbReference>
<sequence>MPSESFCLAAQARLDSKWLKTDIQLAFTRDGLCGLWNEMVKDGEIVYTGTESTQNGELPPRKVETGFHRVSQDGLNLLTS</sequence>
<evidence type="ECO:0000313" key="1">
    <source>
        <dbReference type="Ensembl" id="ENSPPAP00000017958.1"/>
    </source>
</evidence>
<keyword evidence="2" id="KW-1185">Reference proteome</keyword>
<dbReference type="Bgee" id="ENSPPAG00000031770">
    <property type="expression patterns" value="Expressed in cerebellum and 6 other cell types or tissues"/>
</dbReference>
<dbReference type="EMBL" id="AJFE02098984">
    <property type="status" value="NOT_ANNOTATED_CDS"/>
    <property type="molecule type" value="Genomic_DNA"/>
</dbReference>
<dbReference type="EMBL" id="AJFE02098982">
    <property type="status" value="NOT_ANNOTATED_CDS"/>
    <property type="molecule type" value="Genomic_DNA"/>
</dbReference>
<proteinExistence type="predicted"/>
<dbReference type="EMBL" id="AJFE02098976">
    <property type="status" value="NOT_ANNOTATED_CDS"/>
    <property type="molecule type" value="Genomic_DNA"/>
</dbReference>
<protein>
    <submittedName>
        <fullName evidence="1">HECT and RLD domain containing E3 ubiquitin protein ligase 2</fullName>
    </submittedName>
</protein>
<dbReference type="EMBL" id="AJFE02098981">
    <property type="status" value="NOT_ANNOTATED_CDS"/>
    <property type="molecule type" value="Genomic_DNA"/>
</dbReference>
<organism evidence="1 2">
    <name type="scientific">Pan paniscus</name>
    <name type="common">Pygmy chimpanzee</name>
    <name type="synonym">Bonobo</name>
    <dbReference type="NCBI Taxonomy" id="9597"/>
    <lineage>
        <taxon>Eukaryota</taxon>
        <taxon>Metazoa</taxon>
        <taxon>Chordata</taxon>
        <taxon>Craniata</taxon>
        <taxon>Vertebrata</taxon>
        <taxon>Euteleostomi</taxon>
        <taxon>Mammalia</taxon>
        <taxon>Eutheria</taxon>
        <taxon>Euarchontoglires</taxon>
        <taxon>Primates</taxon>
        <taxon>Haplorrhini</taxon>
        <taxon>Catarrhini</taxon>
        <taxon>Hominidae</taxon>
        <taxon>Pan</taxon>
    </lineage>
</organism>
<dbReference type="EMBL" id="AJFE02098979">
    <property type="status" value="NOT_ANNOTATED_CDS"/>
    <property type="molecule type" value="Genomic_DNA"/>
</dbReference>
<evidence type="ECO:0000313" key="2">
    <source>
        <dbReference type="Proteomes" id="UP000240080"/>
    </source>
</evidence>
<dbReference type="EMBL" id="AJFE02098977">
    <property type="status" value="NOT_ANNOTATED_CDS"/>
    <property type="molecule type" value="Genomic_DNA"/>
</dbReference>
<dbReference type="GeneTree" id="ENSGT00940000154975"/>
<dbReference type="AlphaFoldDB" id="A0A2R9ALF0"/>
<name>A0A2R9ALF0_PANPA</name>